<sequence>MNKYLKYLLSLFLAFVLIANDGTLDSQTKSAEYYQSSFVILRRELDLTNSRLYVLNRFVSLIKIAFLIPVHYLELKQVYSFQIRILIKLRMLIYQNINSFIRQSVFMNEIITSNNFYKSLYSA</sequence>
<organism evidence="3 4">
    <name type="scientific">Flavobacterium flavipigmentatum</name>
    <dbReference type="NCBI Taxonomy" id="2893884"/>
    <lineage>
        <taxon>Bacteria</taxon>
        <taxon>Pseudomonadati</taxon>
        <taxon>Bacteroidota</taxon>
        <taxon>Flavobacteriia</taxon>
        <taxon>Flavobacteriales</taxon>
        <taxon>Flavobacteriaceae</taxon>
        <taxon>Flavobacterium</taxon>
    </lineage>
</organism>
<feature type="transmembrane region" description="Helical" evidence="1">
    <location>
        <begin position="54"/>
        <end position="73"/>
    </location>
</feature>
<dbReference type="EMBL" id="JAWXVG010000001">
    <property type="protein sequence ID" value="MDX6180700.1"/>
    <property type="molecule type" value="Genomic_DNA"/>
</dbReference>
<gene>
    <name evidence="2" type="ORF">SGQ18_00945</name>
    <name evidence="3" type="ORF">SGQ44_00945</name>
</gene>
<comment type="caution">
    <text evidence="3">The sequence shown here is derived from an EMBL/GenBank/DDBJ whole genome shotgun (WGS) entry which is preliminary data.</text>
</comment>
<keyword evidence="5" id="KW-1185">Reference proteome</keyword>
<evidence type="ECO:0000313" key="3">
    <source>
        <dbReference type="EMBL" id="MDX6184300.1"/>
    </source>
</evidence>
<keyword evidence="1" id="KW-1133">Transmembrane helix</keyword>
<evidence type="ECO:0000313" key="2">
    <source>
        <dbReference type="EMBL" id="MDX6180700.1"/>
    </source>
</evidence>
<dbReference type="AlphaFoldDB" id="A0AAJ2VZS6"/>
<reference evidence="3 5" key="1">
    <citation type="submission" date="2023-11" db="EMBL/GenBank/DDBJ databases">
        <title>Unpublished Manusciprt.</title>
        <authorList>
            <person name="Saticioglu I.B."/>
            <person name="Ay H."/>
            <person name="Ajmi N."/>
            <person name="Altun S."/>
            <person name="Duman M."/>
        </authorList>
    </citation>
    <scope>NUCLEOTIDE SEQUENCE</scope>
    <source>
        <strain evidence="2 5">Fl-33</strain>
        <strain evidence="3">Fl-77</strain>
    </source>
</reference>
<keyword evidence="1" id="KW-0812">Transmembrane</keyword>
<protein>
    <submittedName>
        <fullName evidence="3">Uncharacterized protein</fullName>
    </submittedName>
</protein>
<proteinExistence type="predicted"/>
<evidence type="ECO:0000313" key="4">
    <source>
        <dbReference type="Proteomes" id="UP001270053"/>
    </source>
</evidence>
<keyword evidence="1" id="KW-0472">Membrane</keyword>
<dbReference type="Proteomes" id="UP001278738">
    <property type="component" value="Unassembled WGS sequence"/>
</dbReference>
<dbReference type="EMBL" id="JAWXVH010000001">
    <property type="protein sequence ID" value="MDX6184300.1"/>
    <property type="molecule type" value="Genomic_DNA"/>
</dbReference>
<name>A0AAJ2VZS6_9FLAO</name>
<accession>A0AAJ2VZS6</accession>
<evidence type="ECO:0000313" key="5">
    <source>
        <dbReference type="Proteomes" id="UP001278738"/>
    </source>
</evidence>
<evidence type="ECO:0000256" key="1">
    <source>
        <dbReference type="SAM" id="Phobius"/>
    </source>
</evidence>
<dbReference type="Proteomes" id="UP001270053">
    <property type="component" value="Unassembled WGS sequence"/>
</dbReference>